<gene>
    <name evidence="3" type="ORF">IF1G_05208</name>
</gene>
<comment type="caution">
    <text evidence="3">The sequence shown here is derived from an EMBL/GenBank/DDBJ whole genome shotgun (WGS) entry which is preliminary data.</text>
</comment>
<proteinExistence type="predicted"/>
<feature type="transmembrane region" description="Helical" evidence="2">
    <location>
        <begin position="191"/>
        <end position="218"/>
    </location>
</feature>
<feature type="transmembrane region" description="Helical" evidence="2">
    <location>
        <begin position="151"/>
        <end position="171"/>
    </location>
</feature>
<feature type="region of interest" description="Disordered" evidence="1">
    <location>
        <begin position="234"/>
        <end position="274"/>
    </location>
</feature>
<feature type="transmembrane region" description="Helical" evidence="2">
    <location>
        <begin position="85"/>
        <end position="105"/>
    </location>
</feature>
<dbReference type="Proteomes" id="UP000315783">
    <property type="component" value="Unassembled WGS sequence"/>
</dbReference>
<feature type="compositionally biased region" description="Polar residues" evidence="1">
    <location>
        <begin position="396"/>
        <end position="410"/>
    </location>
</feature>
<organism evidence="3 4">
    <name type="scientific">Cordyceps javanica</name>
    <dbReference type="NCBI Taxonomy" id="43265"/>
    <lineage>
        <taxon>Eukaryota</taxon>
        <taxon>Fungi</taxon>
        <taxon>Dikarya</taxon>
        <taxon>Ascomycota</taxon>
        <taxon>Pezizomycotina</taxon>
        <taxon>Sordariomycetes</taxon>
        <taxon>Hypocreomycetidae</taxon>
        <taxon>Hypocreales</taxon>
        <taxon>Cordycipitaceae</taxon>
        <taxon>Cordyceps</taxon>
    </lineage>
</organism>
<name>A0A545W1Q0_9HYPO</name>
<feature type="compositionally biased region" description="Acidic residues" evidence="1">
    <location>
        <begin position="418"/>
        <end position="432"/>
    </location>
</feature>
<feature type="transmembrane region" description="Helical" evidence="2">
    <location>
        <begin position="111"/>
        <end position="131"/>
    </location>
</feature>
<evidence type="ECO:0000256" key="2">
    <source>
        <dbReference type="SAM" id="Phobius"/>
    </source>
</evidence>
<protein>
    <submittedName>
        <fullName evidence="3">Uncharacterized protein</fullName>
    </submittedName>
</protein>
<dbReference type="STRING" id="43265.A0A545W1Q0"/>
<evidence type="ECO:0000256" key="1">
    <source>
        <dbReference type="SAM" id="MobiDB-lite"/>
    </source>
</evidence>
<feature type="region of interest" description="Disordered" evidence="1">
    <location>
        <begin position="384"/>
        <end position="486"/>
    </location>
</feature>
<feature type="region of interest" description="Disordered" evidence="1">
    <location>
        <begin position="1"/>
        <end position="51"/>
    </location>
</feature>
<feature type="region of interest" description="Disordered" evidence="1">
    <location>
        <begin position="544"/>
        <end position="573"/>
    </location>
</feature>
<evidence type="ECO:0000313" key="3">
    <source>
        <dbReference type="EMBL" id="TQV96625.1"/>
    </source>
</evidence>
<feature type="region of interest" description="Disordered" evidence="1">
    <location>
        <begin position="498"/>
        <end position="529"/>
    </location>
</feature>
<keyword evidence="2" id="KW-0472">Membrane</keyword>
<keyword evidence="2" id="KW-1133">Transmembrane helix</keyword>
<reference evidence="3 4" key="1">
    <citation type="journal article" date="2019" name="Appl. Microbiol. Biotechnol.">
        <title>Genome sequence of Isaria javanica and comparative genome analysis insights into family S53 peptidase evolution in fungal entomopathogens.</title>
        <authorList>
            <person name="Lin R."/>
            <person name="Zhang X."/>
            <person name="Xin B."/>
            <person name="Zou M."/>
            <person name="Gao Y."/>
            <person name="Qin F."/>
            <person name="Hu Q."/>
            <person name="Xie B."/>
            <person name="Cheng X."/>
        </authorList>
    </citation>
    <scope>NUCLEOTIDE SEQUENCE [LARGE SCALE GENOMIC DNA]</scope>
    <source>
        <strain evidence="3 4">IJ1G</strain>
    </source>
</reference>
<accession>A0A545W1Q0</accession>
<dbReference type="OrthoDB" id="5404940at2759"/>
<keyword evidence="2" id="KW-0812">Transmembrane</keyword>
<evidence type="ECO:0000313" key="4">
    <source>
        <dbReference type="Proteomes" id="UP000315783"/>
    </source>
</evidence>
<sequence length="593" mass="65491">MAPGQPYMYSATASDDSRFPASTFDPKAITRASWEPKPKRKPQTGPLISLNTHPDAHEALQQRSEYRQLGKKTEKAIKWVRGWQLLCRILEFNGALGILVLMILISRVNVITAWIMRIVSGIAGLHSLYGIVHHSRSATYRTPGSTAAYQLFAGIFDLTITSFYAYGAFMAHRDSASWETLLKDQNLLDYFVPAVYYTIIGAGGLHLISFLTSMWLAITFQRISDMPPDMNPLESNLTARPSFHKRNKSSVTTYSSDNEKRLSTARSGKHRSDASWDSFSYPRSVPFMHTRTQSEDTLVNSEPRLNLPQRQYQIPTKNMVTYSPASMVSSRMSAPRSSRGSYTEIALGDASPARPQYVANHANANNSRAPKFTETWMPTDSLISRTNHRNREMAAANTSRQARGSKSYSALDQRYNVDADDSGSDYGDDENADTNSAHRGVNGGQHPNPLGSNPSPVSISASTFARPQTRGGRTSRGPPMAWTASRLSAKSALSEISSNERLNEAARGLADRSPWSNKPDLRPPPAITGDDFYSRSYGELRPATPPVMVGDTRKISSGNDYHTLAKTAERRRVSGKVAEEGLADGRFTVGYAS</sequence>
<feature type="compositionally biased region" description="Polar residues" evidence="1">
    <location>
        <begin position="450"/>
        <end position="466"/>
    </location>
</feature>
<keyword evidence="4" id="KW-1185">Reference proteome</keyword>
<dbReference type="AlphaFoldDB" id="A0A545W1Q0"/>
<dbReference type="EMBL" id="SPUK01000006">
    <property type="protein sequence ID" value="TQV96625.1"/>
    <property type="molecule type" value="Genomic_DNA"/>
</dbReference>